<dbReference type="AlphaFoldDB" id="A0A9W9IKP4"/>
<dbReference type="GO" id="GO:0016788">
    <property type="term" value="F:hydrolase activity, acting on ester bonds"/>
    <property type="evidence" value="ECO:0007669"/>
    <property type="project" value="InterPro"/>
</dbReference>
<dbReference type="InterPro" id="IPR037460">
    <property type="entry name" value="SEST-like"/>
</dbReference>
<sequence>MGVLWQLAIASLGISTSLAASVPTNTSHGVENKDPMPQTWSKRADSKTDDFDPWDLSHITKIAAIGDSYSAGIGAGDRLGNNYDPTKMGAWACSRYDKAYPNLVNENSAFGDSSKRKFQFESCSGALTKDVTDDQVKRLDDGQHAIMLSAGGNDAGLVDILNQCVYQIFAPTKEAAALMETSPAFKAIEWFKDADLHKYTRGCDGTLEDSKKLIEGGEFSKNLDSLLSKTKEKLAKDGKIYYTGYAHFWSDSMSDGDSCSKKTWSVYNQGGGKYALQPAVKLTVDRRKKMNELVDAVNKKIAEAVKRAGDQVVFVDYELDVRTSGGQFCEKGVDEPNPDRKGLMFYELEISDPLGMSPFKRDGDDAFEGTFEYDLNRLAELTLTAGSTFKDTSHAKNSTETKKNKEGKRFVDAVLPDGYKRIFHPTIKAHKSIADYLVYYMVIANGEKHHTDASSSTSSGRCSELKPTESEPTKPKCDLDMLSGVSYKVFNGVYDKFCKQVDKNQKEEKDDGLAWMVDAHGDKIPNRKRGFLEGRTPPPNPDSYKGFNFGLVWDRKSDKGKGKCATSCKSAFDKITLACGHTGGEQNGMARDASVSTACGKFSYKISGSRMPKLEDPRHVERKCNDPKDLKGKDPGPVSSDQQAEETNTFCDMTKGKKLRAHDDPIKYELFDGNTGTWYYYIVGWTTGCQSSVKEVDVEFPLGKDDKNNCRSLMRWTYKLCGDNGGLGGYYEVGCLKYAFVGA</sequence>
<organism evidence="3 4">
    <name type="scientific">Penicillium capsulatum</name>
    <dbReference type="NCBI Taxonomy" id="69766"/>
    <lineage>
        <taxon>Eukaryota</taxon>
        <taxon>Fungi</taxon>
        <taxon>Dikarya</taxon>
        <taxon>Ascomycota</taxon>
        <taxon>Pezizomycotina</taxon>
        <taxon>Eurotiomycetes</taxon>
        <taxon>Eurotiomycetidae</taxon>
        <taxon>Eurotiales</taxon>
        <taxon>Aspergillaceae</taxon>
        <taxon>Penicillium</taxon>
    </lineage>
</organism>
<keyword evidence="4" id="KW-1185">Reference proteome</keyword>
<evidence type="ECO:0000256" key="1">
    <source>
        <dbReference type="SAM" id="MobiDB-lite"/>
    </source>
</evidence>
<name>A0A9W9IKP4_9EURO</name>
<proteinExistence type="predicted"/>
<dbReference type="SUPFAM" id="SSF52266">
    <property type="entry name" value="SGNH hydrolase"/>
    <property type="match status" value="1"/>
</dbReference>
<evidence type="ECO:0000256" key="2">
    <source>
        <dbReference type="SAM" id="SignalP"/>
    </source>
</evidence>
<dbReference type="PANTHER" id="PTHR37981">
    <property type="entry name" value="LIPASE 2"/>
    <property type="match status" value="1"/>
</dbReference>
<feature type="region of interest" description="Disordered" evidence="1">
    <location>
        <begin position="450"/>
        <end position="475"/>
    </location>
</feature>
<dbReference type="EMBL" id="JAPQKO010000002">
    <property type="protein sequence ID" value="KAJ5178836.1"/>
    <property type="molecule type" value="Genomic_DNA"/>
</dbReference>
<dbReference type="Gene3D" id="3.40.50.1110">
    <property type="entry name" value="SGNH hydrolase"/>
    <property type="match status" value="1"/>
</dbReference>
<keyword evidence="2" id="KW-0732">Signal</keyword>
<feature type="compositionally biased region" description="Basic and acidic residues" evidence="1">
    <location>
        <begin position="463"/>
        <end position="475"/>
    </location>
</feature>
<reference evidence="3" key="1">
    <citation type="submission" date="2022-11" db="EMBL/GenBank/DDBJ databases">
        <authorList>
            <person name="Petersen C."/>
        </authorList>
    </citation>
    <scope>NUCLEOTIDE SEQUENCE</scope>
    <source>
        <strain evidence="3">IBT 21917</strain>
    </source>
</reference>
<dbReference type="CDD" id="cd01823">
    <property type="entry name" value="SEST_like"/>
    <property type="match status" value="1"/>
</dbReference>
<reference evidence="3" key="2">
    <citation type="journal article" date="2023" name="IMA Fungus">
        <title>Comparative genomic study of the Penicillium genus elucidates a diverse pangenome and 15 lateral gene transfer events.</title>
        <authorList>
            <person name="Petersen C."/>
            <person name="Sorensen T."/>
            <person name="Nielsen M.R."/>
            <person name="Sondergaard T.E."/>
            <person name="Sorensen J.L."/>
            <person name="Fitzpatrick D.A."/>
            <person name="Frisvad J.C."/>
            <person name="Nielsen K.L."/>
        </authorList>
    </citation>
    <scope>NUCLEOTIDE SEQUENCE</scope>
    <source>
        <strain evidence="3">IBT 21917</strain>
    </source>
</reference>
<comment type="caution">
    <text evidence="3">The sequence shown here is derived from an EMBL/GenBank/DDBJ whole genome shotgun (WGS) entry which is preliminary data.</text>
</comment>
<dbReference type="GO" id="GO:0006629">
    <property type="term" value="P:lipid metabolic process"/>
    <property type="evidence" value="ECO:0007669"/>
    <property type="project" value="TreeGrafter"/>
</dbReference>
<dbReference type="OrthoDB" id="1896086at2759"/>
<dbReference type="InterPro" id="IPR036514">
    <property type="entry name" value="SGNH_hydro_sf"/>
</dbReference>
<dbReference type="PANTHER" id="PTHR37981:SF1">
    <property type="entry name" value="SGNH HYDROLASE-TYPE ESTERASE DOMAIN-CONTAINING PROTEIN"/>
    <property type="match status" value="1"/>
</dbReference>
<dbReference type="Proteomes" id="UP001146351">
    <property type="component" value="Unassembled WGS sequence"/>
</dbReference>
<evidence type="ECO:0008006" key="5">
    <source>
        <dbReference type="Google" id="ProtNLM"/>
    </source>
</evidence>
<feature type="chain" id="PRO_5040753044" description="SGNH hydrolase-type esterase domain-containing protein" evidence="2">
    <location>
        <begin position="20"/>
        <end position="743"/>
    </location>
</feature>
<feature type="region of interest" description="Disordered" evidence="1">
    <location>
        <begin position="610"/>
        <end position="647"/>
    </location>
</feature>
<feature type="region of interest" description="Disordered" evidence="1">
    <location>
        <begin position="23"/>
        <end position="47"/>
    </location>
</feature>
<evidence type="ECO:0000313" key="4">
    <source>
        <dbReference type="Proteomes" id="UP001146351"/>
    </source>
</evidence>
<evidence type="ECO:0000313" key="3">
    <source>
        <dbReference type="EMBL" id="KAJ5178836.1"/>
    </source>
</evidence>
<gene>
    <name evidence="3" type="ORF">N7492_002046</name>
</gene>
<accession>A0A9W9IKP4</accession>
<protein>
    <recommendedName>
        <fullName evidence="5">SGNH hydrolase-type esterase domain-containing protein</fullName>
    </recommendedName>
</protein>
<feature type="signal peptide" evidence="2">
    <location>
        <begin position="1"/>
        <end position="19"/>
    </location>
</feature>
<feature type="compositionally biased region" description="Basic and acidic residues" evidence="1">
    <location>
        <begin position="612"/>
        <end position="634"/>
    </location>
</feature>